<proteinExistence type="predicted"/>
<reference evidence="2" key="1">
    <citation type="journal article" date="2014" name="Int. J. Syst. Evol. Microbiol.">
        <title>Complete genome of a new Firmicutes species belonging to the dominant human colonic microbiota ('Ruminococcus bicirculans') reveals two chromosomes and a selective capacity to utilize plant glucans.</title>
        <authorList>
            <consortium name="NISC Comparative Sequencing Program"/>
            <person name="Wegmann U."/>
            <person name="Louis P."/>
            <person name="Goesmann A."/>
            <person name="Henrissat B."/>
            <person name="Duncan S.H."/>
            <person name="Flint H.J."/>
        </authorList>
    </citation>
    <scope>NUCLEOTIDE SEQUENCE</scope>
    <source>
        <strain evidence="2">CCM 8778</strain>
    </source>
</reference>
<evidence type="ECO:0000313" key="2">
    <source>
        <dbReference type="EMBL" id="GGH91478.1"/>
    </source>
</evidence>
<reference evidence="2" key="5">
    <citation type="submission" date="2024-05" db="EMBL/GenBank/DDBJ databases">
        <authorList>
            <person name="Sun Q."/>
            <person name="Sedlacek I."/>
        </authorList>
    </citation>
    <scope>NUCLEOTIDE SEQUENCE</scope>
    <source>
        <strain evidence="2">CCM 8778</strain>
    </source>
</reference>
<accession>A0A2I0CQT8</accession>
<evidence type="ECO:0000313" key="5">
    <source>
        <dbReference type="Proteomes" id="UP000655550"/>
    </source>
</evidence>
<organism evidence="3 4">
    <name type="scientific">Pseudomonas fluvialis</name>
    <dbReference type="NCBI Taxonomy" id="1793966"/>
    <lineage>
        <taxon>Bacteria</taxon>
        <taxon>Pseudomonadati</taxon>
        <taxon>Pseudomonadota</taxon>
        <taxon>Gammaproteobacteria</taxon>
        <taxon>Pseudomonadales</taxon>
        <taxon>Pseudomonadaceae</taxon>
        <taxon>Pseudomonas</taxon>
    </lineage>
</organism>
<feature type="domain" description="PilZ" evidence="1">
    <location>
        <begin position="2"/>
        <end position="91"/>
    </location>
</feature>
<sequence>MRTYLRHPSDMPVELRLRRLPPISRQQLCNISLGGLACNSSRRFRRGSAVELRIPALGEQARYRGVVAWCRRQADAFLVGIAFLDEDTLFRARMVEQICQIEHYRREQEQLRGQPLDSESMAHEWITRHAAEFARASFI</sequence>
<comment type="caution">
    <text evidence="3">The sequence shown here is derived from an EMBL/GenBank/DDBJ whole genome shotgun (WGS) entry which is preliminary data.</text>
</comment>
<keyword evidence="5" id="KW-1185">Reference proteome</keyword>
<dbReference type="Proteomes" id="UP000655550">
    <property type="component" value="Unassembled WGS sequence"/>
</dbReference>
<dbReference type="EMBL" id="PIYS01000014">
    <property type="protein sequence ID" value="PKF71512.1"/>
    <property type="molecule type" value="Genomic_DNA"/>
</dbReference>
<dbReference type="Proteomes" id="UP000242861">
    <property type="component" value="Unassembled WGS sequence"/>
</dbReference>
<evidence type="ECO:0000313" key="4">
    <source>
        <dbReference type="Proteomes" id="UP000242861"/>
    </source>
</evidence>
<name>A0A2I0CQT8_9PSED</name>
<dbReference type="EMBL" id="BMDE01000003">
    <property type="protein sequence ID" value="GGH91478.1"/>
    <property type="molecule type" value="Genomic_DNA"/>
</dbReference>
<protein>
    <submittedName>
        <fullName evidence="3">Pilus assembly protein PilZ</fullName>
    </submittedName>
</protein>
<dbReference type="SUPFAM" id="SSF141371">
    <property type="entry name" value="PilZ domain-like"/>
    <property type="match status" value="1"/>
</dbReference>
<reference evidence="5" key="4">
    <citation type="journal article" date="2019" name="Int. J. Syst. Evol. Microbiol.">
        <title>The Global Catalogue of Microorganisms (GCM) 10K type strain sequencing project: providing services to taxonomists for standard genome sequencing and annotation.</title>
        <authorList>
            <consortium name="The Broad Institute Genomics Platform"/>
            <consortium name="The Broad Institute Genome Sequencing Center for Infectious Disease"/>
            <person name="Wu L."/>
            <person name="Ma J."/>
        </authorList>
    </citation>
    <scope>NUCLEOTIDE SEQUENCE [LARGE SCALE GENOMIC DNA]</scope>
    <source>
        <strain evidence="5">CCM 8778</strain>
    </source>
</reference>
<gene>
    <name evidence="3" type="ORF">CW360_08450</name>
    <name evidence="2" type="ORF">GCM10007363_11450</name>
</gene>
<dbReference type="InterPro" id="IPR009875">
    <property type="entry name" value="PilZ_domain"/>
</dbReference>
<evidence type="ECO:0000313" key="3">
    <source>
        <dbReference type="EMBL" id="PKF71512.1"/>
    </source>
</evidence>
<reference evidence="4" key="3">
    <citation type="submission" date="2017-12" db="EMBL/GenBank/DDBJ databases">
        <authorList>
            <person name="Yu X.-Y."/>
        </authorList>
    </citation>
    <scope>NUCLEOTIDE SEQUENCE [LARGE SCALE GENOMIC DNA]</scope>
    <source>
        <strain evidence="4">ZYSR67-Z</strain>
    </source>
</reference>
<reference evidence="3" key="2">
    <citation type="submission" date="2017-12" db="EMBL/GenBank/DDBJ databases">
        <authorList>
            <person name="Hurst M.R.H."/>
        </authorList>
    </citation>
    <scope>NUCLEOTIDE SEQUENCE [LARGE SCALE GENOMIC DNA]</scope>
    <source>
        <strain evidence="3">ZYSR67-Z</strain>
    </source>
</reference>
<evidence type="ECO:0000259" key="1">
    <source>
        <dbReference type="Pfam" id="PF07238"/>
    </source>
</evidence>
<dbReference type="GO" id="GO:0035438">
    <property type="term" value="F:cyclic-di-GMP binding"/>
    <property type="evidence" value="ECO:0007669"/>
    <property type="project" value="InterPro"/>
</dbReference>
<dbReference type="Pfam" id="PF07238">
    <property type="entry name" value="PilZ"/>
    <property type="match status" value="1"/>
</dbReference>
<dbReference type="RefSeq" id="WP_093986652.1">
    <property type="nucleotide sequence ID" value="NZ_BMDE01000003.1"/>
</dbReference>
<dbReference type="AlphaFoldDB" id="A0A2I0CQT8"/>
<dbReference type="Gene3D" id="2.40.10.220">
    <property type="entry name" value="predicted glycosyltransferase like domains"/>
    <property type="match status" value="1"/>
</dbReference>